<feature type="region of interest" description="Disordered" evidence="1">
    <location>
        <begin position="29"/>
        <end position="53"/>
    </location>
</feature>
<proteinExistence type="predicted"/>
<reference evidence="3" key="1">
    <citation type="journal article" date="2020" name="Plant J.">
        <title>Transposons played a major role in the diversification between the closely related almond and peach genomes: results from the almond genome sequence.</title>
        <authorList>
            <person name="Alioto T."/>
            <person name="Alexiou K.G."/>
            <person name="Bardil A."/>
            <person name="Barteri F."/>
            <person name="Castanera R."/>
            <person name="Cruz F."/>
            <person name="Dhingra A."/>
            <person name="Duval H."/>
            <person name="Fernandez I Marti A."/>
            <person name="Frias L."/>
            <person name="Galan B."/>
            <person name="Garcia J.L."/>
            <person name="Howad W."/>
            <person name="Gomez-Garrido J."/>
            <person name="Gut M."/>
            <person name="Julca I."/>
            <person name="Morata J."/>
            <person name="Puigdomenech P."/>
            <person name="Ribeca P."/>
            <person name="Rubio Cabetas M.J."/>
            <person name="Vlasova A."/>
            <person name="Wirthensohn M."/>
            <person name="Garcia-Mas J."/>
            <person name="Gabaldon T."/>
            <person name="Casacuberta J.M."/>
            <person name="Arus P."/>
        </authorList>
    </citation>
    <scope>NUCLEOTIDE SEQUENCE [LARGE SCALE GENOMIC DNA]</scope>
    <source>
        <strain evidence="3">cv. Texas</strain>
    </source>
</reference>
<dbReference type="AlphaFoldDB" id="A0A5E4ETU2"/>
<evidence type="ECO:0000256" key="1">
    <source>
        <dbReference type="SAM" id="MobiDB-lite"/>
    </source>
</evidence>
<sequence>MQKITINEIINLKNQWAVKNKEEIALKRENEGGALKGDKLPDTMRPENPELEEQELELEIGKDVWRTRTRTHGSGIFIGI</sequence>
<dbReference type="InParanoid" id="A0A5E4ETU2"/>
<dbReference type="Gramene" id="VVA17208">
    <property type="protein sequence ID" value="VVA17208"/>
    <property type="gene ID" value="Prudul26B000894"/>
</dbReference>
<protein>
    <submittedName>
        <fullName evidence="2">Uncharacterized protein</fullName>
    </submittedName>
</protein>
<accession>A0A5E4ETU2</accession>
<gene>
    <name evidence="2" type="ORF">ALMOND_2B000894</name>
</gene>
<dbReference type="Proteomes" id="UP000327085">
    <property type="component" value="Chromosome 5"/>
</dbReference>
<name>A0A5E4ETU2_PRUDU</name>
<evidence type="ECO:0000313" key="2">
    <source>
        <dbReference type="EMBL" id="VVA17208.1"/>
    </source>
</evidence>
<organism evidence="2 3">
    <name type="scientific">Prunus dulcis</name>
    <name type="common">Almond</name>
    <name type="synonym">Amygdalus dulcis</name>
    <dbReference type="NCBI Taxonomy" id="3755"/>
    <lineage>
        <taxon>Eukaryota</taxon>
        <taxon>Viridiplantae</taxon>
        <taxon>Streptophyta</taxon>
        <taxon>Embryophyta</taxon>
        <taxon>Tracheophyta</taxon>
        <taxon>Spermatophyta</taxon>
        <taxon>Magnoliopsida</taxon>
        <taxon>eudicotyledons</taxon>
        <taxon>Gunneridae</taxon>
        <taxon>Pentapetalae</taxon>
        <taxon>rosids</taxon>
        <taxon>fabids</taxon>
        <taxon>Rosales</taxon>
        <taxon>Rosaceae</taxon>
        <taxon>Amygdaloideae</taxon>
        <taxon>Amygdaleae</taxon>
        <taxon>Prunus</taxon>
    </lineage>
</organism>
<feature type="compositionally biased region" description="Basic and acidic residues" evidence="1">
    <location>
        <begin position="29"/>
        <end position="48"/>
    </location>
</feature>
<evidence type="ECO:0000313" key="3">
    <source>
        <dbReference type="Proteomes" id="UP000327085"/>
    </source>
</evidence>
<dbReference type="EMBL" id="CABIKO010000023">
    <property type="protein sequence ID" value="VVA17208.1"/>
    <property type="molecule type" value="Genomic_DNA"/>
</dbReference>